<evidence type="ECO:0000313" key="2">
    <source>
        <dbReference type="EMBL" id="PON83841.1"/>
    </source>
</evidence>
<feature type="region of interest" description="Disordered" evidence="1">
    <location>
        <begin position="1"/>
        <end position="49"/>
    </location>
</feature>
<sequence length="157" mass="17806">MGNCLRKKNKILGEDVDEQESPRKLADQAVTLEQDTSTSTSISHSKLEDLKDAKKKNRVRFKLPEDLEEKRTIGGVRGLNDPHGDSKSGVVRIRLVVTQEEFKQILNYKKNKDSKFSSVEQLLNEIKLRGRSSVFEVENKSDHGSWSPALESIPEDQ</sequence>
<dbReference type="PANTHER" id="PTHR35704:SF1">
    <property type="entry name" value="OS02G0254600 PROTEIN"/>
    <property type="match status" value="1"/>
</dbReference>
<dbReference type="EMBL" id="JXTC01000172">
    <property type="protein sequence ID" value="PON83841.1"/>
    <property type="molecule type" value="Genomic_DNA"/>
</dbReference>
<dbReference type="OrthoDB" id="1304043at2759"/>
<dbReference type="PANTHER" id="PTHR35704">
    <property type="entry name" value="OS02G0254600 PROTEIN"/>
    <property type="match status" value="1"/>
</dbReference>
<name>A0A2P5EE85_TREOI</name>
<feature type="compositionally biased region" description="Polar residues" evidence="1">
    <location>
        <begin position="31"/>
        <end position="44"/>
    </location>
</feature>
<reference evidence="3" key="1">
    <citation type="submission" date="2016-06" db="EMBL/GenBank/DDBJ databases">
        <title>Parallel loss of symbiosis genes in relatives of nitrogen-fixing non-legume Parasponia.</title>
        <authorList>
            <person name="Van Velzen R."/>
            <person name="Holmer R."/>
            <person name="Bu F."/>
            <person name="Rutten L."/>
            <person name="Van Zeijl A."/>
            <person name="Liu W."/>
            <person name="Santuari L."/>
            <person name="Cao Q."/>
            <person name="Sharma T."/>
            <person name="Shen D."/>
            <person name="Roswanjaya Y."/>
            <person name="Wardhani T."/>
            <person name="Kalhor M.S."/>
            <person name="Jansen J."/>
            <person name="Van den Hoogen J."/>
            <person name="Gungor B."/>
            <person name="Hartog M."/>
            <person name="Hontelez J."/>
            <person name="Verver J."/>
            <person name="Yang W.-C."/>
            <person name="Schijlen E."/>
            <person name="Repin R."/>
            <person name="Schilthuizen M."/>
            <person name="Schranz E."/>
            <person name="Heidstra R."/>
            <person name="Miyata K."/>
            <person name="Fedorova E."/>
            <person name="Kohlen W."/>
            <person name="Bisseling T."/>
            <person name="Smit S."/>
            <person name="Geurts R."/>
        </authorList>
    </citation>
    <scope>NUCLEOTIDE SEQUENCE [LARGE SCALE GENOMIC DNA]</scope>
    <source>
        <strain evidence="3">cv. RG33-2</strain>
    </source>
</reference>
<organism evidence="2 3">
    <name type="scientific">Trema orientale</name>
    <name type="common">Charcoal tree</name>
    <name type="synonym">Celtis orientalis</name>
    <dbReference type="NCBI Taxonomy" id="63057"/>
    <lineage>
        <taxon>Eukaryota</taxon>
        <taxon>Viridiplantae</taxon>
        <taxon>Streptophyta</taxon>
        <taxon>Embryophyta</taxon>
        <taxon>Tracheophyta</taxon>
        <taxon>Spermatophyta</taxon>
        <taxon>Magnoliopsida</taxon>
        <taxon>eudicotyledons</taxon>
        <taxon>Gunneridae</taxon>
        <taxon>Pentapetalae</taxon>
        <taxon>rosids</taxon>
        <taxon>fabids</taxon>
        <taxon>Rosales</taxon>
        <taxon>Cannabaceae</taxon>
        <taxon>Trema</taxon>
    </lineage>
</organism>
<keyword evidence="3" id="KW-1185">Reference proteome</keyword>
<feature type="compositionally biased region" description="Basic residues" evidence="1">
    <location>
        <begin position="1"/>
        <end position="10"/>
    </location>
</feature>
<gene>
    <name evidence="2" type="ORF">TorRG33x02_203920</name>
</gene>
<protein>
    <submittedName>
        <fullName evidence="2">Uncharacterized protein</fullName>
    </submittedName>
</protein>
<dbReference type="InParanoid" id="A0A2P5EE85"/>
<dbReference type="AlphaFoldDB" id="A0A2P5EE85"/>
<evidence type="ECO:0000313" key="3">
    <source>
        <dbReference type="Proteomes" id="UP000237000"/>
    </source>
</evidence>
<evidence type="ECO:0000256" key="1">
    <source>
        <dbReference type="SAM" id="MobiDB-lite"/>
    </source>
</evidence>
<accession>A0A2P5EE85</accession>
<dbReference type="STRING" id="63057.A0A2P5EE85"/>
<proteinExistence type="predicted"/>
<comment type="caution">
    <text evidence="2">The sequence shown here is derived from an EMBL/GenBank/DDBJ whole genome shotgun (WGS) entry which is preliminary data.</text>
</comment>
<dbReference type="Proteomes" id="UP000237000">
    <property type="component" value="Unassembled WGS sequence"/>
</dbReference>
<feature type="region of interest" description="Disordered" evidence="1">
    <location>
        <begin position="137"/>
        <end position="157"/>
    </location>
</feature>